<feature type="transmembrane region" description="Helical" evidence="9">
    <location>
        <begin position="104"/>
        <end position="127"/>
    </location>
</feature>
<evidence type="ECO:0000256" key="2">
    <source>
        <dbReference type="ARBA" id="ARBA00004141"/>
    </source>
</evidence>
<comment type="pathway">
    <text evidence="3">Secondary metabolite biosynthesis.</text>
</comment>
<dbReference type="EC" id="2.5.1.39" evidence="9"/>
<dbReference type="Proteomes" id="UP000812287">
    <property type="component" value="Unassembled WGS sequence"/>
</dbReference>
<evidence type="ECO:0000256" key="4">
    <source>
        <dbReference type="ARBA" id="ARBA00005985"/>
    </source>
</evidence>
<dbReference type="GO" id="GO:0005743">
    <property type="term" value="C:mitochondrial inner membrane"/>
    <property type="evidence" value="ECO:0007669"/>
    <property type="project" value="UniProtKB-SubCell"/>
</dbReference>
<dbReference type="GO" id="GO:0008412">
    <property type="term" value="F:4-hydroxybenzoate polyprenyltransferase activity"/>
    <property type="evidence" value="ECO:0007669"/>
    <property type="project" value="UniProtKB-EC"/>
</dbReference>
<dbReference type="EMBL" id="MU250529">
    <property type="protein sequence ID" value="KAG7448610.1"/>
    <property type="molecule type" value="Genomic_DNA"/>
</dbReference>
<evidence type="ECO:0000256" key="3">
    <source>
        <dbReference type="ARBA" id="ARBA00005179"/>
    </source>
</evidence>
<keyword evidence="9" id="KW-0496">Mitochondrion</keyword>
<evidence type="ECO:0000256" key="9">
    <source>
        <dbReference type="HAMAP-Rule" id="MF_03189"/>
    </source>
</evidence>
<feature type="transmembrane region" description="Helical" evidence="9">
    <location>
        <begin position="133"/>
        <end position="150"/>
    </location>
</feature>
<evidence type="ECO:0000313" key="11">
    <source>
        <dbReference type="Proteomes" id="UP000812287"/>
    </source>
</evidence>
<evidence type="ECO:0000256" key="1">
    <source>
        <dbReference type="ARBA" id="ARBA00001946"/>
    </source>
</evidence>
<keyword evidence="6 9" id="KW-0812">Transmembrane</keyword>
<comment type="subcellular location">
    <subcellularLocation>
        <location evidence="2">Membrane</location>
        <topology evidence="2">Multi-pass membrane protein</topology>
    </subcellularLocation>
    <subcellularLocation>
        <location evidence="9">Mitochondrion inner membrane</location>
        <topology evidence="9">Multi-pass membrane protein</topology>
        <orientation evidence="9">Matrix side</orientation>
    </subcellularLocation>
</comment>
<name>A0A9P8AUU2_9AGAR</name>
<evidence type="ECO:0000256" key="6">
    <source>
        <dbReference type="ARBA" id="ARBA00022692"/>
    </source>
</evidence>
<keyword evidence="5 9" id="KW-0808">Transferase</keyword>
<dbReference type="HAMAP" id="MF_01635">
    <property type="entry name" value="UbiA"/>
    <property type="match status" value="1"/>
</dbReference>
<dbReference type="PANTHER" id="PTHR11048:SF28">
    <property type="entry name" value="4-HYDROXYBENZOATE POLYPRENYLTRANSFERASE, MITOCHONDRIAL"/>
    <property type="match status" value="1"/>
</dbReference>
<dbReference type="InterPro" id="IPR044878">
    <property type="entry name" value="UbiA_sf"/>
</dbReference>
<comment type="pathway">
    <text evidence="9">Cofactor biosynthesis; ubiquinone biosynthesis.</text>
</comment>
<evidence type="ECO:0000313" key="10">
    <source>
        <dbReference type="EMBL" id="KAG7448610.1"/>
    </source>
</evidence>
<sequence>MSAESSKNASLPLVSTPESAARYYFELTRLHKFPLGSIVVFWPCAWAFTVAASTVQLPVIPFIKGIIAFALGSTLLHSAACVLNDICDIDFDRQVERTKNRPLVVGKISVFGATILLLLLTLASLSLLSYTNLTAAVYGIIGVFPLHALYPLMKRWTWWPQAWLGLAMNWGAWVAWITVRPNGPLKNDLLIFFLGTVCWTIVYDTIYGCQDKIDDAKVGVKSTSLLFGTWVRPILVCFAGVFVGNLTYFGICNSQSPAFFVVSCGGAALHFLWQFTTWSPDDPRDCGEKFKANGSLGYIIWAGMLLNYAGF</sequence>
<feature type="transmembrane region" description="Helical" evidence="9">
    <location>
        <begin position="230"/>
        <end position="251"/>
    </location>
</feature>
<keyword evidence="8 9" id="KW-0472">Membrane</keyword>
<proteinExistence type="inferred from homology"/>
<dbReference type="GeneID" id="66111748"/>
<dbReference type="GO" id="GO:0006744">
    <property type="term" value="P:ubiquinone biosynthetic process"/>
    <property type="evidence" value="ECO:0007669"/>
    <property type="project" value="UniProtKB-UniRule"/>
</dbReference>
<feature type="transmembrane region" description="Helical" evidence="9">
    <location>
        <begin position="33"/>
        <end position="53"/>
    </location>
</feature>
<dbReference type="FunFam" id="1.10.357.140:FF:000008">
    <property type="entry name" value="4-hydroxybenzoate octaprenyltransferase"/>
    <property type="match status" value="1"/>
</dbReference>
<feature type="transmembrane region" description="Helical" evidence="9">
    <location>
        <begin position="290"/>
        <end position="309"/>
    </location>
</feature>
<dbReference type="InterPro" id="IPR039653">
    <property type="entry name" value="Prenyltransferase"/>
</dbReference>
<dbReference type="Pfam" id="PF01040">
    <property type="entry name" value="UbiA"/>
    <property type="match status" value="1"/>
</dbReference>
<comment type="function">
    <text evidence="9">Catalyzes the prenylation of para-hydroxybenzoate (PHB) with an all-trans polyprenyl group. Mediates the second step in the final reaction sequence of coenzyme Q (CoQ) biosynthesis, which is the condensation of the polyisoprenoid side chain with PHB, generating the first membrane-bound Q intermediate.</text>
</comment>
<dbReference type="InterPro" id="IPR000537">
    <property type="entry name" value="UbiA_prenyltransferase"/>
</dbReference>
<dbReference type="RefSeq" id="XP_043042110.1">
    <property type="nucleotide sequence ID" value="XM_043189451.1"/>
</dbReference>
<dbReference type="Gene3D" id="1.20.120.1780">
    <property type="entry name" value="UbiA prenyltransferase"/>
    <property type="match status" value="1"/>
</dbReference>
<reference evidence="10" key="1">
    <citation type="submission" date="2020-11" db="EMBL/GenBank/DDBJ databases">
        <title>Adaptations for nitrogen fixation in a non-lichenized fungal sporocarp promotes dispersal by wood-feeding termites.</title>
        <authorList>
            <consortium name="DOE Joint Genome Institute"/>
            <person name="Koch R.A."/>
            <person name="Yoon G."/>
            <person name="Arayal U."/>
            <person name="Lail K."/>
            <person name="Amirebrahimi M."/>
            <person name="Labutti K."/>
            <person name="Lipzen A."/>
            <person name="Riley R."/>
            <person name="Barry K."/>
            <person name="Henrissat B."/>
            <person name="Grigoriev I.V."/>
            <person name="Herr J.R."/>
            <person name="Aime M.C."/>
        </authorList>
    </citation>
    <scope>NUCLEOTIDE SEQUENCE</scope>
    <source>
        <strain evidence="10">MCA 3950</strain>
    </source>
</reference>
<dbReference type="PROSITE" id="PS00943">
    <property type="entry name" value="UBIA"/>
    <property type="match status" value="1"/>
</dbReference>
<accession>A0A9P8AUU2</accession>
<feature type="transmembrane region" description="Helical" evidence="9">
    <location>
        <begin position="191"/>
        <end position="209"/>
    </location>
</feature>
<keyword evidence="9" id="KW-0414">Isoprene biosynthesis</keyword>
<dbReference type="OrthoDB" id="18170at2759"/>
<dbReference type="InterPro" id="IPR030470">
    <property type="entry name" value="UbiA_prenylTrfase_CS"/>
</dbReference>
<evidence type="ECO:0000256" key="7">
    <source>
        <dbReference type="ARBA" id="ARBA00022989"/>
    </source>
</evidence>
<dbReference type="PANTHER" id="PTHR11048">
    <property type="entry name" value="PRENYLTRANSFERASES"/>
    <property type="match status" value="1"/>
</dbReference>
<dbReference type="InterPro" id="IPR006370">
    <property type="entry name" value="HB_polyprenyltransferase-like"/>
</dbReference>
<evidence type="ECO:0000256" key="8">
    <source>
        <dbReference type="ARBA" id="ARBA00023136"/>
    </source>
</evidence>
<dbReference type="Gene3D" id="1.10.357.140">
    <property type="entry name" value="UbiA prenyltransferase"/>
    <property type="match status" value="1"/>
</dbReference>
<gene>
    <name evidence="10" type="ORF">BT62DRAFT_979571</name>
</gene>
<comment type="catalytic activity">
    <reaction evidence="9">
        <text>an all-trans-polyprenyl diphosphate + 4-hydroxybenzoate = a 4-hydroxy-3-(all-trans-polyprenyl)benzoate + diphosphate</text>
        <dbReference type="Rhea" id="RHEA:44504"/>
        <dbReference type="Rhea" id="RHEA-COMP:9514"/>
        <dbReference type="Rhea" id="RHEA-COMP:9564"/>
        <dbReference type="ChEBI" id="CHEBI:17879"/>
        <dbReference type="ChEBI" id="CHEBI:33019"/>
        <dbReference type="ChEBI" id="CHEBI:58914"/>
        <dbReference type="ChEBI" id="CHEBI:78396"/>
        <dbReference type="EC" id="2.5.1.39"/>
    </reaction>
</comment>
<comment type="similarity">
    <text evidence="4 9">Belongs to the UbiA prenyltransferase family.</text>
</comment>
<dbReference type="GO" id="GO:0008299">
    <property type="term" value="P:isoprenoid biosynthetic process"/>
    <property type="evidence" value="ECO:0007669"/>
    <property type="project" value="UniProtKB-UniRule"/>
</dbReference>
<keyword evidence="9" id="KW-0999">Mitochondrion inner membrane</keyword>
<keyword evidence="9" id="KW-0831">Ubiquinone biosynthesis</keyword>
<dbReference type="CDD" id="cd13959">
    <property type="entry name" value="PT_UbiA_COQ2"/>
    <property type="match status" value="1"/>
</dbReference>
<evidence type="ECO:0000256" key="5">
    <source>
        <dbReference type="ARBA" id="ARBA00022679"/>
    </source>
</evidence>
<dbReference type="FunFam" id="1.20.120.1780:FF:000001">
    <property type="entry name" value="4-hydroxybenzoate octaprenyltransferase"/>
    <property type="match status" value="1"/>
</dbReference>
<organism evidence="10 11">
    <name type="scientific">Guyanagaster necrorhizus</name>
    <dbReference type="NCBI Taxonomy" id="856835"/>
    <lineage>
        <taxon>Eukaryota</taxon>
        <taxon>Fungi</taxon>
        <taxon>Dikarya</taxon>
        <taxon>Basidiomycota</taxon>
        <taxon>Agaricomycotina</taxon>
        <taxon>Agaricomycetes</taxon>
        <taxon>Agaricomycetidae</taxon>
        <taxon>Agaricales</taxon>
        <taxon>Marasmiineae</taxon>
        <taxon>Physalacriaceae</taxon>
        <taxon>Guyanagaster</taxon>
    </lineage>
</organism>
<comment type="caution">
    <text evidence="10">The sequence shown here is derived from an EMBL/GenBank/DDBJ whole genome shotgun (WGS) entry which is preliminary data.</text>
</comment>
<comment type="cofactor">
    <cofactor evidence="1 9">
        <name>Mg(2+)</name>
        <dbReference type="ChEBI" id="CHEBI:18420"/>
    </cofactor>
</comment>
<keyword evidence="7 9" id="KW-1133">Transmembrane helix</keyword>
<keyword evidence="11" id="KW-1185">Reference proteome</keyword>
<feature type="transmembrane region" description="Helical" evidence="9">
    <location>
        <begin position="257"/>
        <end position="278"/>
    </location>
</feature>
<feature type="transmembrane region" description="Helical" evidence="9">
    <location>
        <begin position="59"/>
        <end position="83"/>
    </location>
</feature>
<protein>
    <recommendedName>
        <fullName evidence="9">4-hydroxybenzoate polyprenyltransferase, mitochondrial</fullName>
        <shortName evidence="9">4-HB polyprenyltransferase</shortName>
        <ecNumber evidence="9">2.5.1.39</ecNumber>
    </recommendedName>
    <alternativeName>
        <fullName evidence="9">Para-hydroxybenzoate--polyprenyltransferase</fullName>
        <shortName evidence="9">PHB:PPT</shortName>
        <shortName evidence="9">PHB:polyprenyltransferase</shortName>
    </alternativeName>
</protein>
<dbReference type="AlphaFoldDB" id="A0A9P8AUU2"/>